<dbReference type="GeneID" id="63805831"/>
<proteinExistence type="inferred from homology"/>
<dbReference type="GO" id="GO:0016620">
    <property type="term" value="F:oxidoreductase activity, acting on the aldehyde or oxo group of donors, NAD or NADP as acceptor"/>
    <property type="evidence" value="ECO:0007669"/>
    <property type="project" value="InterPro"/>
</dbReference>
<comment type="similarity">
    <text evidence="1">Belongs to the aldehyde dehydrogenase family.</text>
</comment>
<feature type="domain" description="Aldehyde dehydrogenase" evidence="3">
    <location>
        <begin position="178"/>
        <end position="385"/>
    </location>
</feature>
<accession>A0A1Y1WC91</accession>
<keyword evidence="2" id="KW-0520">NAD</keyword>
<dbReference type="Proteomes" id="UP000193922">
    <property type="component" value="Unassembled WGS sequence"/>
</dbReference>
<sequence>MWWDSSTWHTGLPGQRCPWTERTAYLRRIADLIEANNQLLAEFESLDQGKPVKSAAMMDFPACSWLLPPVLRLRRGRHRGKLGPALALGNTVIVKPTELTSVTPYLLTKIIDAAGVPPGVINILFGTGQGCWCAAGQAQGCACGFIHWRLADRLQDWRYGLAASTSAFRLELGGKNPSNQGEICLCTSRVYVQRSIYDKFLDAFRQKVLEQVRVGNPSDPQTFYGPVVSAQHQEKVTGYIRLAQQEGANVEFLINPADKAVKNIAADGKLTIDGFEGGYYIAPTLITNISQKRSLVPVVAVLPFDTEEEGVALANDTEYGLGAVVWTEDKQRLARVQSQINSGMVWGNCWLSWDDEMPFGGMGCSGTSREHGKWSLDFYTELKAIYTYNE</sequence>
<dbReference type="OrthoDB" id="310895at2759"/>
<dbReference type="SUPFAM" id="SSF53720">
    <property type="entry name" value="ALDH-like"/>
    <property type="match status" value="1"/>
</dbReference>
<dbReference type="InterPro" id="IPR016161">
    <property type="entry name" value="Ald_DH/histidinol_DH"/>
</dbReference>
<dbReference type="Pfam" id="PF00171">
    <property type="entry name" value="Aldedh"/>
    <property type="match status" value="3"/>
</dbReference>
<feature type="domain" description="Aldehyde dehydrogenase" evidence="3">
    <location>
        <begin position="80"/>
        <end position="129"/>
    </location>
</feature>
<dbReference type="Gene3D" id="3.40.605.10">
    <property type="entry name" value="Aldehyde Dehydrogenase, Chain A, domain 1"/>
    <property type="match status" value="2"/>
</dbReference>
<organism evidence="4 5">
    <name type="scientific">Linderina pennispora</name>
    <dbReference type="NCBI Taxonomy" id="61395"/>
    <lineage>
        <taxon>Eukaryota</taxon>
        <taxon>Fungi</taxon>
        <taxon>Fungi incertae sedis</taxon>
        <taxon>Zoopagomycota</taxon>
        <taxon>Kickxellomycotina</taxon>
        <taxon>Kickxellomycetes</taxon>
        <taxon>Kickxellales</taxon>
        <taxon>Kickxellaceae</taxon>
        <taxon>Linderina</taxon>
    </lineage>
</organism>
<feature type="domain" description="Aldehyde dehydrogenase" evidence="3">
    <location>
        <begin position="16"/>
        <end position="60"/>
    </location>
</feature>
<evidence type="ECO:0000313" key="5">
    <source>
        <dbReference type="Proteomes" id="UP000193922"/>
    </source>
</evidence>
<keyword evidence="5" id="KW-1185">Reference proteome</keyword>
<dbReference type="AlphaFoldDB" id="A0A1Y1WC91"/>
<dbReference type="Gene3D" id="3.40.309.10">
    <property type="entry name" value="Aldehyde Dehydrogenase, Chain A, domain 2"/>
    <property type="match status" value="1"/>
</dbReference>
<evidence type="ECO:0000256" key="2">
    <source>
        <dbReference type="ARBA" id="ARBA00023027"/>
    </source>
</evidence>
<dbReference type="InterPro" id="IPR015590">
    <property type="entry name" value="Aldehyde_DH_dom"/>
</dbReference>
<dbReference type="InterPro" id="IPR016162">
    <property type="entry name" value="Ald_DH_N"/>
</dbReference>
<protein>
    <submittedName>
        <fullName evidence="4">ALDH-like protein</fullName>
    </submittedName>
</protein>
<reference evidence="4 5" key="1">
    <citation type="submission" date="2016-07" db="EMBL/GenBank/DDBJ databases">
        <title>Pervasive Adenine N6-methylation of Active Genes in Fungi.</title>
        <authorList>
            <consortium name="DOE Joint Genome Institute"/>
            <person name="Mondo S.J."/>
            <person name="Dannebaum R.O."/>
            <person name="Kuo R.C."/>
            <person name="Labutti K."/>
            <person name="Haridas S."/>
            <person name="Kuo A."/>
            <person name="Salamov A."/>
            <person name="Ahrendt S.R."/>
            <person name="Lipzen A."/>
            <person name="Sullivan W."/>
            <person name="Andreopoulos W.B."/>
            <person name="Clum A."/>
            <person name="Lindquist E."/>
            <person name="Daum C."/>
            <person name="Ramamoorthy G.K."/>
            <person name="Gryganskyi A."/>
            <person name="Culley D."/>
            <person name="Magnuson J.K."/>
            <person name="James T.Y."/>
            <person name="O'Malley M.A."/>
            <person name="Stajich J.E."/>
            <person name="Spatafora J.W."/>
            <person name="Visel A."/>
            <person name="Grigoriev I.V."/>
        </authorList>
    </citation>
    <scope>NUCLEOTIDE SEQUENCE [LARGE SCALE GENOMIC DNA]</scope>
    <source>
        <strain evidence="4 5">ATCC 12442</strain>
    </source>
</reference>
<evidence type="ECO:0000259" key="3">
    <source>
        <dbReference type="Pfam" id="PF00171"/>
    </source>
</evidence>
<dbReference type="PANTHER" id="PTHR43720:SF2">
    <property type="entry name" value="2-AMINOMUCONIC SEMIALDEHYDE DEHYDROGENASE"/>
    <property type="match status" value="1"/>
</dbReference>
<dbReference type="EMBL" id="MCFD01000004">
    <property type="protein sequence ID" value="ORX71160.1"/>
    <property type="molecule type" value="Genomic_DNA"/>
</dbReference>
<name>A0A1Y1WC91_9FUNG</name>
<dbReference type="PANTHER" id="PTHR43720">
    <property type="entry name" value="2-AMINOMUCONIC SEMIALDEHYDE DEHYDROGENASE"/>
    <property type="match status" value="1"/>
</dbReference>
<evidence type="ECO:0000256" key="1">
    <source>
        <dbReference type="ARBA" id="ARBA00009986"/>
    </source>
</evidence>
<dbReference type="InterPro" id="IPR016163">
    <property type="entry name" value="Ald_DH_C"/>
</dbReference>
<comment type="caution">
    <text evidence="4">The sequence shown here is derived from an EMBL/GenBank/DDBJ whole genome shotgun (WGS) entry which is preliminary data.</text>
</comment>
<dbReference type="RefSeq" id="XP_040744675.1">
    <property type="nucleotide sequence ID" value="XM_040889183.1"/>
</dbReference>
<gene>
    <name evidence="4" type="ORF">DL89DRAFT_274415</name>
</gene>
<evidence type="ECO:0000313" key="4">
    <source>
        <dbReference type="EMBL" id="ORX71160.1"/>
    </source>
</evidence>
<dbReference type="STRING" id="61395.A0A1Y1WC91"/>